<organism evidence="2 3">
    <name type="scientific">Nocardioides massiliensis</name>
    <dbReference type="NCBI Taxonomy" id="1325935"/>
    <lineage>
        <taxon>Bacteria</taxon>
        <taxon>Bacillati</taxon>
        <taxon>Actinomycetota</taxon>
        <taxon>Actinomycetes</taxon>
        <taxon>Propionibacteriales</taxon>
        <taxon>Nocardioidaceae</taxon>
        <taxon>Nocardioides</taxon>
    </lineage>
</organism>
<keyword evidence="2" id="KW-0830">Ubiquinone</keyword>
<dbReference type="EMBL" id="JAUSQM010000001">
    <property type="protein sequence ID" value="MDP9822670.1"/>
    <property type="molecule type" value="Genomic_DNA"/>
</dbReference>
<sequence>MSTSSDTASDVQANLDAYWSGRDPEYDAYQQRPERLELDRAAWGEVLTEALPSAPAKVLDVGSGSGYVAFLLASLGYDVTATDLAEGMLEVARARAAELSAQGIGVPEVLRADAVAPDFAPGSFDAITNRYVLWTLREPDTALANWRRLLKSGGVLVAIDSNWFPEGLAADTTEDFQEKYDDAVRAALPLAEARSMDPIVERVRAAGFSEVTLTPLQRILELDREYGVAPNHEVQVQYLIRAVV</sequence>
<reference evidence="2 3" key="1">
    <citation type="submission" date="2023-07" db="EMBL/GenBank/DDBJ databases">
        <title>Sequencing the genomes of 1000 actinobacteria strains.</title>
        <authorList>
            <person name="Klenk H.-P."/>
        </authorList>
    </citation>
    <scope>NUCLEOTIDE SEQUENCE [LARGE SCALE GENOMIC DNA]</scope>
    <source>
        <strain evidence="2 3">GD13</strain>
    </source>
</reference>
<comment type="caution">
    <text evidence="2">The sequence shown here is derived from an EMBL/GenBank/DDBJ whole genome shotgun (WGS) entry which is preliminary data.</text>
</comment>
<evidence type="ECO:0000313" key="3">
    <source>
        <dbReference type="Proteomes" id="UP001240447"/>
    </source>
</evidence>
<dbReference type="SUPFAM" id="SSF53335">
    <property type="entry name" value="S-adenosyl-L-methionine-dependent methyltransferases"/>
    <property type="match status" value="1"/>
</dbReference>
<evidence type="ECO:0000259" key="1">
    <source>
        <dbReference type="Pfam" id="PF08241"/>
    </source>
</evidence>
<protein>
    <submittedName>
        <fullName evidence="2">Ubiquinone/menaquinone biosynthesis C-methylase UbiE</fullName>
    </submittedName>
</protein>
<proteinExistence type="predicted"/>
<dbReference type="Gene3D" id="3.40.50.150">
    <property type="entry name" value="Vaccinia Virus protein VP39"/>
    <property type="match status" value="1"/>
</dbReference>
<dbReference type="InterPro" id="IPR029063">
    <property type="entry name" value="SAM-dependent_MTases_sf"/>
</dbReference>
<accession>A0ABT9NQG3</accession>
<keyword evidence="3" id="KW-1185">Reference proteome</keyword>
<dbReference type="RefSeq" id="WP_068124297.1">
    <property type="nucleotide sequence ID" value="NZ_CCXJ01000702.1"/>
</dbReference>
<name>A0ABT9NQG3_9ACTN</name>
<dbReference type="PANTHER" id="PTHR43591:SF24">
    <property type="entry name" value="2-METHOXY-6-POLYPRENYL-1,4-BENZOQUINOL METHYLASE, MITOCHONDRIAL"/>
    <property type="match status" value="1"/>
</dbReference>
<dbReference type="Pfam" id="PF08241">
    <property type="entry name" value="Methyltransf_11"/>
    <property type="match status" value="1"/>
</dbReference>
<dbReference type="InterPro" id="IPR013216">
    <property type="entry name" value="Methyltransf_11"/>
</dbReference>
<dbReference type="Proteomes" id="UP001240447">
    <property type="component" value="Unassembled WGS sequence"/>
</dbReference>
<feature type="domain" description="Methyltransferase type 11" evidence="1">
    <location>
        <begin position="59"/>
        <end position="157"/>
    </location>
</feature>
<evidence type="ECO:0000313" key="2">
    <source>
        <dbReference type="EMBL" id="MDP9822670.1"/>
    </source>
</evidence>
<gene>
    <name evidence="2" type="ORF">J2S59_002479</name>
</gene>
<dbReference type="CDD" id="cd02440">
    <property type="entry name" value="AdoMet_MTases"/>
    <property type="match status" value="1"/>
</dbReference>
<dbReference type="PANTHER" id="PTHR43591">
    <property type="entry name" value="METHYLTRANSFERASE"/>
    <property type="match status" value="1"/>
</dbReference>